<evidence type="ECO:0000313" key="3">
    <source>
        <dbReference type="Proteomes" id="UP001317629"/>
    </source>
</evidence>
<keyword evidence="1" id="KW-0472">Membrane</keyword>
<organism evidence="2 3">
    <name type="scientific">Methylocystis iwaonis</name>
    <dbReference type="NCBI Taxonomy" id="2885079"/>
    <lineage>
        <taxon>Bacteria</taxon>
        <taxon>Pseudomonadati</taxon>
        <taxon>Pseudomonadota</taxon>
        <taxon>Alphaproteobacteria</taxon>
        <taxon>Hyphomicrobiales</taxon>
        <taxon>Methylocystaceae</taxon>
        <taxon>Methylocystis</taxon>
    </lineage>
</organism>
<reference evidence="2 3" key="1">
    <citation type="journal article" date="2023" name="Int. J. Syst. Evol. Microbiol.">
        <title>Methylocystis iwaonis sp. nov., a type II methane-oxidizing bacterium from surface soil of a rice paddy field in Japan, and emended description of the genus Methylocystis (ex Whittenbury et al. 1970) Bowman et al. 1993.</title>
        <authorList>
            <person name="Kaise H."/>
            <person name="Sawadogo J.B."/>
            <person name="Alam M.S."/>
            <person name="Ueno C."/>
            <person name="Dianou D."/>
            <person name="Shinjo R."/>
            <person name="Asakawa S."/>
        </authorList>
    </citation>
    <scope>NUCLEOTIDE SEQUENCE [LARGE SCALE GENOMIC DNA]</scope>
    <source>
        <strain evidence="2 3">SS37A-Re</strain>
    </source>
</reference>
<name>A0ABM8EE29_9HYPH</name>
<keyword evidence="1" id="KW-1133">Transmembrane helix</keyword>
<keyword evidence="3" id="KW-1185">Reference proteome</keyword>
<keyword evidence="1" id="KW-0812">Transmembrane</keyword>
<geneLocation type="plasmid" evidence="2 3">
    <name>pSS37A-Re-1</name>
</geneLocation>
<evidence type="ECO:0000256" key="1">
    <source>
        <dbReference type="SAM" id="Phobius"/>
    </source>
</evidence>
<gene>
    <name evidence="2" type="ORF">SS37A_38160</name>
</gene>
<keyword evidence="2" id="KW-0614">Plasmid</keyword>
<accession>A0ABM8EE29</accession>
<proteinExistence type="predicted"/>
<dbReference type="RefSeq" id="WP_281932256.1">
    <property type="nucleotide sequence ID" value="NZ_AP027143.1"/>
</dbReference>
<evidence type="ECO:0000313" key="2">
    <source>
        <dbReference type="EMBL" id="BDV36286.1"/>
    </source>
</evidence>
<sequence>MTLSGRQSDRVIWLTPRQGQSLETRFLIHGLAAFLAFVMATSLAAEFLAQSIVAWMGPGRGFVLSFLSASSFL</sequence>
<dbReference type="Proteomes" id="UP001317629">
    <property type="component" value="Plasmid pSS37A-Re-1"/>
</dbReference>
<feature type="transmembrane region" description="Helical" evidence="1">
    <location>
        <begin position="26"/>
        <end position="45"/>
    </location>
</feature>
<dbReference type="EMBL" id="AP027143">
    <property type="protein sequence ID" value="BDV36286.1"/>
    <property type="molecule type" value="Genomic_DNA"/>
</dbReference>
<protein>
    <submittedName>
        <fullName evidence="2">Uncharacterized protein</fullName>
    </submittedName>
</protein>